<feature type="transmembrane region" description="Helical" evidence="1">
    <location>
        <begin position="72"/>
        <end position="92"/>
    </location>
</feature>
<keyword evidence="1" id="KW-1133">Transmembrane helix</keyword>
<evidence type="ECO:0000313" key="2">
    <source>
        <dbReference type="EMBL" id="MCH4551559.1"/>
    </source>
</evidence>
<feature type="transmembrane region" description="Helical" evidence="1">
    <location>
        <begin position="98"/>
        <end position="117"/>
    </location>
</feature>
<gene>
    <name evidence="2" type="ORF">MKW35_02920</name>
</gene>
<feature type="transmembrane region" description="Helical" evidence="1">
    <location>
        <begin position="7"/>
        <end position="29"/>
    </location>
</feature>
<organism evidence="2 3">
    <name type="scientific">Aestuariibaculum lutulentum</name>
    <dbReference type="NCBI Taxonomy" id="2920935"/>
    <lineage>
        <taxon>Bacteria</taxon>
        <taxon>Pseudomonadati</taxon>
        <taxon>Bacteroidota</taxon>
        <taxon>Flavobacteriia</taxon>
        <taxon>Flavobacteriales</taxon>
        <taxon>Flavobacteriaceae</taxon>
    </lineage>
</organism>
<keyword evidence="3" id="KW-1185">Reference proteome</keyword>
<keyword evidence="1" id="KW-0472">Membrane</keyword>
<feature type="transmembrane region" description="Helical" evidence="1">
    <location>
        <begin position="41"/>
        <end position="60"/>
    </location>
</feature>
<dbReference type="EMBL" id="JAKVQD010000001">
    <property type="protein sequence ID" value="MCH4551559.1"/>
    <property type="molecule type" value="Genomic_DNA"/>
</dbReference>
<reference evidence="2" key="1">
    <citation type="submission" date="2022-02" db="EMBL/GenBank/DDBJ databases">
        <title>Aestuariibaculum sp., a marine bacterium isolated from sediment in Guangxi.</title>
        <authorList>
            <person name="Ying J."/>
        </authorList>
    </citation>
    <scope>NUCLEOTIDE SEQUENCE</scope>
    <source>
        <strain evidence="2">L182</strain>
    </source>
</reference>
<feature type="transmembrane region" description="Helical" evidence="1">
    <location>
        <begin position="226"/>
        <end position="246"/>
    </location>
</feature>
<dbReference type="RefSeq" id="WP_240571888.1">
    <property type="nucleotide sequence ID" value="NZ_CP136709.1"/>
</dbReference>
<evidence type="ECO:0000256" key="1">
    <source>
        <dbReference type="SAM" id="Phobius"/>
    </source>
</evidence>
<sequence>MKVFKQLLNFYINSSFHVACAVVALTWITLLEFHLILDKNLIIFVFFASVTGYNFVKYFGIARFHHRGLSNWLKAIQILSFFCFVLMCYYVLKLKLETLLFIAGFGVVTFFYAIPFLPRRFYLDSKQNLRNIGGLKVYLIALVWTGVTVFLPVINNDYGIDSDVILTAIQRWIFIIVIMLPFEIRDLKYDSLKLATIPQKIGVQQTKIMGMLLLGVFYMMEFFKDSIASGSLLVMFLISAITLFFVKYAEVKQGPYYCSFWVEGLPILWLLLLLMFN</sequence>
<feature type="transmembrane region" description="Helical" evidence="1">
    <location>
        <begin position="258"/>
        <end position="276"/>
    </location>
</feature>
<feature type="transmembrane region" description="Helical" evidence="1">
    <location>
        <begin position="201"/>
        <end position="220"/>
    </location>
</feature>
<evidence type="ECO:0008006" key="4">
    <source>
        <dbReference type="Google" id="ProtNLM"/>
    </source>
</evidence>
<comment type="caution">
    <text evidence="2">The sequence shown here is derived from an EMBL/GenBank/DDBJ whole genome shotgun (WGS) entry which is preliminary data.</text>
</comment>
<dbReference type="Proteomes" id="UP001156141">
    <property type="component" value="Unassembled WGS sequence"/>
</dbReference>
<keyword evidence="1" id="KW-0812">Transmembrane</keyword>
<feature type="transmembrane region" description="Helical" evidence="1">
    <location>
        <begin position="160"/>
        <end position="180"/>
    </location>
</feature>
<proteinExistence type="predicted"/>
<protein>
    <recommendedName>
        <fullName evidence="4">Prenyltransferase</fullName>
    </recommendedName>
</protein>
<feature type="transmembrane region" description="Helical" evidence="1">
    <location>
        <begin position="137"/>
        <end position="154"/>
    </location>
</feature>
<accession>A0ABS9RF35</accession>
<evidence type="ECO:0000313" key="3">
    <source>
        <dbReference type="Proteomes" id="UP001156141"/>
    </source>
</evidence>
<name>A0ABS9RF35_9FLAO</name>